<evidence type="ECO:0000259" key="8">
    <source>
        <dbReference type="PROSITE" id="PS51006"/>
    </source>
</evidence>
<dbReference type="Pfam" id="PF01564">
    <property type="entry name" value="Spermine_synth"/>
    <property type="match status" value="1"/>
</dbReference>
<dbReference type="AlphaFoldDB" id="A0A9P5JYS0"/>
<dbReference type="GO" id="GO:0006596">
    <property type="term" value="P:polyamine biosynthetic process"/>
    <property type="evidence" value="ECO:0007669"/>
    <property type="project" value="UniProtKB-UniRule"/>
</dbReference>
<keyword evidence="2 6" id="KW-0808">Transferase</keyword>
<accession>A0A9P5JYS0</accession>
<dbReference type="InterPro" id="IPR005097">
    <property type="entry name" value="Sacchrp_dh_NADP-bd"/>
</dbReference>
<feature type="active site" description="Proton acceptor" evidence="6">
    <location>
        <position position="166"/>
    </location>
</feature>
<dbReference type="Gene3D" id="3.40.50.720">
    <property type="entry name" value="NAD(P)-binding Rossmann-like Domain"/>
    <property type="match status" value="1"/>
</dbReference>
<dbReference type="PANTHER" id="PTHR11133:SF22">
    <property type="entry name" value="ALPHA-AMINOADIPIC SEMIALDEHYDE SYNTHASE, MITOCHONDRIAL"/>
    <property type="match status" value="1"/>
</dbReference>
<comment type="similarity">
    <text evidence="1 7">Belongs to the spermidine/spermine synthase family.</text>
</comment>
<evidence type="ECO:0000256" key="7">
    <source>
        <dbReference type="RuleBase" id="RU003836"/>
    </source>
</evidence>
<dbReference type="NCBIfam" id="NF002010">
    <property type="entry name" value="PRK00811.1"/>
    <property type="match status" value="1"/>
</dbReference>
<dbReference type="HAMAP" id="MF_00198">
    <property type="entry name" value="Spermidine_synth"/>
    <property type="match status" value="1"/>
</dbReference>
<dbReference type="SUPFAM" id="SSF51735">
    <property type="entry name" value="NAD(P)-binding Rossmann-fold domains"/>
    <property type="match status" value="1"/>
</dbReference>
<dbReference type="Gene3D" id="3.40.50.150">
    <property type="entry name" value="Vaccinia Virus protein VP39"/>
    <property type="match status" value="1"/>
</dbReference>
<organism evidence="9 10">
    <name type="scientific">Russula ochroleuca</name>
    <dbReference type="NCBI Taxonomy" id="152965"/>
    <lineage>
        <taxon>Eukaryota</taxon>
        <taxon>Fungi</taxon>
        <taxon>Dikarya</taxon>
        <taxon>Basidiomycota</taxon>
        <taxon>Agaricomycotina</taxon>
        <taxon>Agaricomycetes</taxon>
        <taxon>Russulales</taxon>
        <taxon>Russulaceae</taxon>
        <taxon>Russula</taxon>
    </lineage>
</organism>
<dbReference type="GO" id="GO:0015940">
    <property type="term" value="P:pantothenate biosynthetic process"/>
    <property type="evidence" value="ECO:0007669"/>
    <property type="project" value="UniProtKB-ARBA"/>
</dbReference>
<dbReference type="InterPro" id="IPR030374">
    <property type="entry name" value="PABS"/>
</dbReference>
<dbReference type="EMBL" id="WHVB01000023">
    <property type="protein sequence ID" value="KAF8471336.1"/>
    <property type="molecule type" value="Genomic_DNA"/>
</dbReference>
<dbReference type="InterPro" id="IPR036291">
    <property type="entry name" value="NAD(P)-bd_dom_sf"/>
</dbReference>
<dbReference type="InterPro" id="IPR029063">
    <property type="entry name" value="SAM-dependent_MTases_sf"/>
</dbReference>
<dbReference type="FunFam" id="2.30.140.10:FF:000001">
    <property type="entry name" value="SPE3p Spermidine synthase"/>
    <property type="match status" value="1"/>
</dbReference>
<evidence type="ECO:0000256" key="5">
    <source>
        <dbReference type="ARBA" id="ARBA00023154"/>
    </source>
</evidence>
<keyword evidence="10" id="KW-1185">Reference proteome</keyword>
<dbReference type="SUPFAM" id="SSF53335">
    <property type="entry name" value="S-adenosyl-L-methionine-dependent methyltransferases"/>
    <property type="match status" value="1"/>
</dbReference>
<dbReference type="InterPro" id="IPR037163">
    <property type="entry name" value="Spermidine_synt_N_sf"/>
</dbReference>
<dbReference type="Gene3D" id="2.30.140.10">
    <property type="entry name" value="Spermidine synthase, tetramerisation domain"/>
    <property type="match status" value="1"/>
</dbReference>
<sequence>MSPLSHPSIKDGWFREISPQWPGQAMTLKVTKILHIEKSHYQDVLVFQSETYGNVLVLDGAIQCTERDEFSYQEMIAHIPLTSHPNPKNVLVIGGGDGGVVREVLKHESVEKVVLCDIDEAVLRVSKQFLPHMSALIESPKVEVFIGDGFKYLKDNTSSYDVIITDSSDPAGPAASLFEKPYFQLLHDALKPGGNISTQGECLWLHLPLISELRRATLEIFETAEYAFTTIPTYPSGQIGFVVCSTTPNRDLKTPLRTVPNTRYYNANVHQAAFVLPEFGRARLEENKDIFPPFGRAARALAEPDKPRKKVLLLGSGFVARPAAEFLVRDPSNELTVACRTLKNAEALAEGLPGTTAISLDVTDASALYDAVAAADAVVSLIPYTLHVSVIEAAIKGKTHVITTSYVSPAVRALEERVKAAGIVVMNEIGLDPGIDHLYAVKTIDDVHAQGGKIKQFLSYCGGLPAPEAADNPLGYKFSWSSRGVLLALLNDASWLEDSQVRSVKGKSLMALARPYYISPAFAFVAYPNRNSAPYREWYNIPEADTVVRGTLRYQGFPEFIRALVQLGWLDAEPKEWVKEGLTWAEATKRAVSAEESSESALISRVRELCSFPDASEAVRVVSGLRWIGLFSHERIVPRGGNLLDTLCARLETLMAYAPAEQDLVMLQHKFVVERSDGTEEIITSTLEAYGAPKGHSAMALTVGIPCGIATQLVLDGTISTPGVLVPYTKEICDPIREQLEKEGIAMVERVL</sequence>
<dbReference type="NCBIfam" id="TIGR00417">
    <property type="entry name" value="speE"/>
    <property type="match status" value="1"/>
</dbReference>
<dbReference type="Pfam" id="PF16653">
    <property type="entry name" value="Sacchrp_dh_C"/>
    <property type="match status" value="1"/>
</dbReference>
<reference evidence="9" key="1">
    <citation type="submission" date="2019-10" db="EMBL/GenBank/DDBJ databases">
        <authorList>
            <consortium name="DOE Joint Genome Institute"/>
            <person name="Kuo A."/>
            <person name="Miyauchi S."/>
            <person name="Kiss E."/>
            <person name="Drula E."/>
            <person name="Kohler A."/>
            <person name="Sanchez-Garcia M."/>
            <person name="Andreopoulos B."/>
            <person name="Barry K.W."/>
            <person name="Bonito G."/>
            <person name="Buee M."/>
            <person name="Carver A."/>
            <person name="Chen C."/>
            <person name="Cichocki N."/>
            <person name="Clum A."/>
            <person name="Culley D."/>
            <person name="Crous P.W."/>
            <person name="Fauchery L."/>
            <person name="Girlanda M."/>
            <person name="Hayes R."/>
            <person name="Keri Z."/>
            <person name="LaButti K."/>
            <person name="Lipzen A."/>
            <person name="Lombard V."/>
            <person name="Magnuson J."/>
            <person name="Maillard F."/>
            <person name="Morin E."/>
            <person name="Murat C."/>
            <person name="Nolan M."/>
            <person name="Ohm R."/>
            <person name="Pangilinan J."/>
            <person name="Pereira M."/>
            <person name="Perotto S."/>
            <person name="Peter M."/>
            <person name="Riley R."/>
            <person name="Sitrit Y."/>
            <person name="Stielow B."/>
            <person name="Szollosi G."/>
            <person name="Zifcakova L."/>
            <person name="Stursova M."/>
            <person name="Spatafora J.W."/>
            <person name="Tedersoo L."/>
            <person name="Vaario L.-M."/>
            <person name="Yamada A."/>
            <person name="Yan M."/>
            <person name="Wang P."/>
            <person name="Xu J."/>
            <person name="Bruns T."/>
            <person name="Baldrian P."/>
            <person name="Vilgalys R."/>
            <person name="Henrissat B."/>
            <person name="Grigoriev I.V."/>
            <person name="Hibbett D."/>
            <person name="Nagy L.G."/>
            <person name="Martin F.M."/>
        </authorList>
    </citation>
    <scope>NUCLEOTIDE SEQUENCE</scope>
    <source>
        <strain evidence="9">Prilba</strain>
    </source>
</reference>
<dbReference type="CDD" id="cd02440">
    <property type="entry name" value="AdoMet_MTases"/>
    <property type="match status" value="1"/>
</dbReference>
<reference evidence="9" key="2">
    <citation type="journal article" date="2020" name="Nat. Commun.">
        <title>Large-scale genome sequencing of mycorrhizal fungi provides insights into the early evolution of symbiotic traits.</title>
        <authorList>
            <person name="Miyauchi S."/>
            <person name="Kiss E."/>
            <person name="Kuo A."/>
            <person name="Drula E."/>
            <person name="Kohler A."/>
            <person name="Sanchez-Garcia M."/>
            <person name="Morin E."/>
            <person name="Andreopoulos B."/>
            <person name="Barry K.W."/>
            <person name="Bonito G."/>
            <person name="Buee M."/>
            <person name="Carver A."/>
            <person name="Chen C."/>
            <person name="Cichocki N."/>
            <person name="Clum A."/>
            <person name="Culley D."/>
            <person name="Crous P.W."/>
            <person name="Fauchery L."/>
            <person name="Girlanda M."/>
            <person name="Hayes R.D."/>
            <person name="Keri Z."/>
            <person name="LaButti K."/>
            <person name="Lipzen A."/>
            <person name="Lombard V."/>
            <person name="Magnuson J."/>
            <person name="Maillard F."/>
            <person name="Murat C."/>
            <person name="Nolan M."/>
            <person name="Ohm R.A."/>
            <person name="Pangilinan J."/>
            <person name="Pereira M.F."/>
            <person name="Perotto S."/>
            <person name="Peter M."/>
            <person name="Pfister S."/>
            <person name="Riley R."/>
            <person name="Sitrit Y."/>
            <person name="Stielow J.B."/>
            <person name="Szollosi G."/>
            <person name="Zifcakova L."/>
            <person name="Stursova M."/>
            <person name="Spatafora J.W."/>
            <person name="Tedersoo L."/>
            <person name="Vaario L.M."/>
            <person name="Yamada A."/>
            <person name="Yan M."/>
            <person name="Wang P."/>
            <person name="Xu J."/>
            <person name="Bruns T."/>
            <person name="Baldrian P."/>
            <person name="Vilgalys R."/>
            <person name="Dunand C."/>
            <person name="Henrissat B."/>
            <person name="Grigoriev I.V."/>
            <person name="Hibbett D."/>
            <person name="Nagy L.G."/>
            <person name="Martin F.M."/>
        </authorList>
    </citation>
    <scope>NUCLEOTIDE SEQUENCE</scope>
    <source>
        <strain evidence="9">Prilba</strain>
    </source>
</reference>
<dbReference type="SUPFAM" id="SSF55347">
    <property type="entry name" value="Glyceraldehyde-3-phosphate dehydrogenase-like, C-terminal domain"/>
    <property type="match status" value="1"/>
</dbReference>
<dbReference type="InterPro" id="IPR032095">
    <property type="entry name" value="Sacchrp_dh-like_C"/>
</dbReference>
<dbReference type="GO" id="GO:0019878">
    <property type="term" value="P:lysine biosynthetic process via aminoadipic acid"/>
    <property type="evidence" value="ECO:0007669"/>
    <property type="project" value="TreeGrafter"/>
</dbReference>
<dbReference type="Pfam" id="PF03435">
    <property type="entry name" value="Sacchrp_dh_NADP"/>
    <property type="match status" value="1"/>
</dbReference>
<proteinExistence type="inferred from homology"/>
<dbReference type="Pfam" id="PF17284">
    <property type="entry name" value="Spermine_synt_N"/>
    <property type="match status" value="1"/>
</dbReference>
<dbReference type="Gene3D" id="3.30.360.10">
    <property type="entry name" value="Dihydrodipicolinate Reductase, domain 2"/>
    <property type="match status" value="1"/>
</dbReference>
<evidence type="ECO:0000256" key="4">
    <source>
        <dbReference type="ARBA" id="ARBA00023002"/>
    </source>
</evidence>
<protein>
    <submittedName>
        <fullName evidence="9">Saccharopine dehydrogenase</fullName>
    </submittedName>
</protein>
<evidence type="ECO:0000256" key="1">
    <source>
        <dbReference type="ARBA" id="ARBA00007867"/>
    </source>
</evidence>
<dbReference type="PROSITE" id="PS51006">
    <property type="entry name" value="PABS_2"/>
    <property type="match status" value="1"/>
</dbReference>
<dbReference type="OrthoDB" id="10059875at2759"/>
<dbReference type="InterPro" id="IPR001045">
    <property type="entry name" value="Spermi_synthase"/>
</dbReference>
<dbReference type="PANTHER" id="PTHR11133">
    <property type="entry name" value="SACCHAROPINE DEHYDROGENASE"/>
    <property type="match status" value="1"/>
</dbReference>
<feature type="domain" description="PABS" evidence="8">
    <location>
        <begin position="11"/>
        <end position="246"/>
    </location>
</feature>
<dbReference type="InterPro" id="IPR051168">
    <property type="entry name" value="AASS"/>
</dbReference>
<comment type="caution">
    <text evidence="9">The sequence shown here is derived from an EMBL/GenBank/DDBJ whole genome shotgun (WGS) entry which is preliminary data.</text>
</comment>
<dbReference type="GO" id="GO:0016765">
    <property type="term" value="F:transferase activity, transferring alkyl or aryl (other than methyl) groups"/>
    <property type="evidence" value="ECO:0007669"/>
    <property type="project" value="UniProtKB-ARBA"/>
</dbReference>
<dbReference type="PROSITE" id="PS01330">
    <property type="entry name" value="PABS_1"/>
    <property type="match status" value="1"/>
</dbReference>
<dbReference type="FunFam" id="3.40.50.720:FF:000072">
    <property type="entry name" value="Saccharopine dehydrogenase [NADP(+), L-glutamate-forming]"/>
    <property type="match status" value="1"/>
</dbReference>
<evidence type="ECO:0000313" key="9">
    <source>
        <dbReference type="EMBL" id="KAF8471336.1"/>
    </source>
</evidence>
<keyword evidence="3" id="KW-0521">NADP</keyword>
<name>A0A9P5JYS0_9AGAM</name>
<keyword evidence="6" id="KW-0620">Polyamine biosynthesis</keyword>
<evidence type="ECO:0000313" key="10">
    <source>
        <dbReference type="Proteomes" id="UP000759537"/>
    </source>
</evidence>
<evidence type="ECO:0000256" key="2">
    <source>
        <dbReference type="ARBA" id="ARBA00022679"/>
    </source>
</evidence>
<evidence type="ECO:0000256" key="6">
    <source>
        <dbReference type="PROSITE-ProRule" id="PRU00354"/>
    </source>
</evidence>
<keyword evidence="4" id="KW-0560">Oxidoreductase</keyword>
<gene>
    <name evidence="9" type="ORF">DFH94DRAFT_199747</name>
</gene>
<dbReference type="Gene3D" id="1.10.1870.10">
    <property type="entry name" value="Domain 3, Saccharopine reductase"/>
    <property type="match status" value="1"/>
</dbReference>
<keyword evidence="5" id="KW-0457">Lysine biosynthesis</keyword>
<dbReference type="Proteomes" id="UP000759537">
    <property type="component" value="Unassembled WGS sequence"/>
</dbReference>
<dbReference type="GO" id="GO:0004753">
    <property type="term" value="F:saccharopine dehydrogenase activity"/>
    <property type="evidence" value="ECO:0007669"/>
    <property type="project" value="TreeGrafter"/>
</dbReference>
<dbReference type="FunFam" id="3.40.50.150:FF:000013">
    <property type="entry name" value="Spermidine synthase"/>
    <property type="match status" value="1"/>
</dbReference>
<dbReference type="InterPro" id="IPR035246">
    <property type="entry name" value="Spermidine_synt_N"/>
</dbReference>
<evidence type="ECO:0000256" key="3">
    <source>
        <dbReference type="ARBA" id="ARBA00022857"/>
    </source>
</evidence>
<dbReference type="GO" id="GO:0005737">
    <property type="term" value="C:cytoplasm"/>
    <property type="evidence" value="ECO:0007669"/>
    <property type="project" value="TreeGrafter"/>
</dbReference>
<dbReference type="InterPro" id="IPR030373">
    <property type="entry name" value="PABS_CS"/>
</dbReference>
<keyword evidence="5" id="KW-0028">Amino-acid biosynthesis</keyword>
<dbReference type="FunFam" id="3.30.360.10:FF:000008">
    <property type="entry name" value="Alpha-aminoadipic semialdehyde synthase, mitochondrial"/>
    <property type="match status" value="1"/>
</dbReference>